<evidence type="ECO:0008006" key="3">
    <source>
        <dbReference type="Google" id="ProtNLM"/>
    </source>
</evidence>
<dbReference type="KEGG" id="psoj:PHYSODRAFT_410641"/>
<evidence type="ECO:0000313" key="2">
    <source>
        <dbReference type="Proteomes" id="UP000002640"/>
    </source>
</evidence>
<accession>G4Z936</accession>
<proteinExistence type="predicted"/>
<dbReference type="Proteomes" id="UP000002640">
    <property type="component" value="Unassembled WGS sequence"/>
</dbReference>
<keyword evidence="2" id="KW-1185">Reference proteome</keyword>
<dbReference type="AlphaFoldDB" id="G4Z936"/>
<name>G4Z936_PHYSP</name>
<evidence type="ECO:0000313" key="1">
    <source>
        <dbReference type="EMBL" id="EGZ20503.1"/>
    </source>
</evidence>
<dbReference type="RefSeq" id="XP_009523220.1">
    <property type="nucleotide sequence ID" value="XM_009524925.1"/>
</dbReference>
<feature type="non-terminal residue" evidence="1">
    <location>
        <position position="83"/>
    </location>
</feature>
<sequence length="83" mass="9197">LCACNWIRDSVIDFARVFEPMQSKLNGALVSRSRNKHSARAAALTWSDDERGAYSQALQSIANSAELYFPEDKTTICLLTDAS</sequence>
<dbReference type="GeneID" id="20651670"/>
<dbReference type="EMBL" id="JH159153">
    <property type="protein sequence ID" value="EGZ20503.1"/>
    <property type="molecule type" value="Genomic_DNA"/>
</dbReference>
<protein>
    <recommendedName>
        <fullName evidence="3">Reverse transcriptase/retrotransposon-derived protein RNase H-like domain-containing protein</fullName>
    </recommendedName>
</protein>
<reference evidence="1 2" key="1">
    <citation type="journal article" date="2006" name="Science">
        <title>Phytophthora genome sequences uncover evolutionary origins and mechanisms of pathogenesis.</title>
        <authorList>
            <person name="Tyler B.M."/>
            <person name="Tripathy S."/>
            <person name="Zhang X."/>
            <person name="Dehal P."/>
            <person name="Jiang R.H."/>
            <person name="Aerts A."/>
            <person name="Arredondo F.D."/>
            <person name="Baxter L."/>
            <person name="Bensasson D."/>
            <person name="Beynon J.L."/>
            <person name="Chapman J."/>
            <person name="Damasceno C.M."/>
            <person name="Dorrance A.E."/>
            <person name="Dou D."/>
            <person name="Dickerman A.W."/>
            <person name="Dubchak I.L."/>
            <person name="Garbelotto M."/>
            <person name="Gijzen M."/>
            <person name="Gordon S.G."/>
            <person name="Govers F."/>
            <person name="Grunwald N.J."/>
            <person name="Huang W."/>
            <person name="Ivors K.L."/>
            <person name="Jones R.W."/>
            <person name="Kamoun S."/>
            <person name="Krampis K."/>
            <person name="Lamour K.H."/>
            <person name="Lee M.K."/>
            <person name="McDonald W.H."/>
            <person name="Medina M."/>
            <person name="Meijer H.J."/>
            <person name="Nordberg E.K."/>
            <person name="Maclean D.J."/>
            <person name="Ospina-Giraldo M.D."/>
            <person name="Morris P.F."/>
            <person name="Phuntumart V."/>
            <person name="Putnam N.H."/>
            <person name="Rash S."/>
            <person name="Rose J.K."/>
            <person name="Sakihama Y."/>
            <person name="Salamov A.A."/>
            <person name="Savidor A."/>
            <person name="Scheuring C.F."/>
            <person name="Smith B.M."/>
            <person name="Sobral B.W."/>
            <person name="Terry A."/>
            <person name="Torto-Alalibo T.A."/>
            <person name="Win J."/>
            <person name="Xu Z."/>
            <person name="Zhang H."/>
            <person name="Grigoriev I.V."/>
            <person name="Rokhsar D.S."/>
            <person name="Boore J.L."/>
        </authorList>
    </citation>
    <scope>NUCLEOTIDE SEQUENCE [LARGE SCALE GENOMIC DNA]</scope>
    <source>
        <strain evidence="1 2">P6497</strain>
    </source>
</reference>
<feature type="non-terminal residue" evidence="1">
    <location>
        <position position="1"/>
    </location>
</feature>
<organism evidence="1 2">
    <name type="scientific">Phytophthora sojae (strain P6497)</name>
    <name type="common">Soybean stem and root rot agent</name>
    <name type="synonym">Phytophthora megasperma f. sp. glycines</name>
    <dbReference type="NCBI Taxonomy" id="1094619"/>
    <lineage>
        <taxon>Eukaryota</taxon>
        <taxon>Sar</taxon>
        <taxon>Stramenopiles</taxon>
        <taxon>Oomycota</taxon>
        <taxon>Peronosporomycetes</taxon>
        <taxon>Peronosporales</taxon>
        <taxon>Peronosporaceae</taxon>
        <taxon>Phytophthora</taxon>
    </lineage>
</organism>
<gene>
    <name evidence="1" type="ORF">PHYSODRAFT_410641</name>
</gene>
<dbReference type="InParanoid" id="G4Z936"/>